<gene>
    <name evidence="2" type="ORF">PRZ01_17930</name>
</gene>
<evidence type="ECO:0000313" key="2">
    <source>
        <dbReference type="EMBL" id="MDC8787074.1"/>
    </source>
</evidence>
<dbReference type="EMBL" id="JAQQXS010000020">
    <property type="protein sequence ID" value="MDC8787074.1"/>
    <property type="molecule type" value="Genomic_DNA"/>
</dbReference>
<dbReference type="InterPro" id="IPR037053">
    <property type="entry name" value="Phage_tail_collar_dom_sf"/>
</dbReference>
<feature type="domain" description="Phage tail collar" evidence="1">
    <location>
        <begin position="7"/>
        <end position="63"/>
    </location>
</feature>
<name>A0ABT5KVW0_9BURK</name>
<keyword evidence="3" id="KW-1185">Reference proteome</keyword>
<evidence type="ECO:0000313" key="3">
    <source>
        <dbReference type="Proteomes" id="UP001219862"/>
    </source>
</evidence>
<dbReference type="SUPFAM" id="SSF88874">
    <property type="entry name" value="Receptor-binding domain of short tail fibre protein gp12"/>
    <property type="match status" value="1"/>
</dbReference>
<comment type="caution">
    <text evidence="2">The sequence shown here is derived from an EMBL/GenBank/DDBJ whole genome shotgun (WGS) entry which is preliminary data.</text>
</comment>
<reference evidence="2 3" key="1">
    <citation type="submission" date="2022-10" db="EMBL/GenBank/DDBJ databases">
        <title>paucibacter sp. hw8 Genome sequencing.</title>
        <authorList>
            <person name="Park S."/>
        </authorList>
    </citation>
    <scope>NUCLEOTIDE SEQUENCE [LARGE SCALE GENOMIC DNA]</scope>
    <source>
        <strain evidence="3">hw8</strain>
    </source>
</reference>
<dbReference type="Pfam" id="PF07484">
    <property type="entry name" value="Collar"/>
    <property type="match status" value="1"/>
</dbReference>
<dbReference type="Gene3D" id="3.90.1340.10">
    <property type="entry name" value="Phage tail collar domain"/>
    <property type="match status" value="1"/>
</dbReference>
<proteinExistence type="predicted"/>
<dbReference type="RefSeq" id="WP_273598214.1">
    <property type="nucleotide sequence ID" value="NZ_JAQQXS010000020.1"/>
</dbReference>
<sequence>MSEPYVGEIRLFAGSFAPVGWYFCNGALLPISEFDTLFNLIGTTYGGDGQSTFALPDLQGRVPVHQGSGHVMGERAGVEAVTLSVSQMPMHTHTPQGSSTTAIAGSPGGNVLAAPPINSYGPGPATVAMADAAIAVQGGSQPHNNMAPFTTLNYIISLFGVYPSQN</sequence>
<dbReference type="Proteomes" id="UP001219862">
    <property type="component" value="Unassembled WGS sequence"/>
</dbReference>
<accession>A0ABT5KVW0</accession>
<dbReference type="InterPro" id="IPR011083">
    <property type="entry name" value="Phage_tail_collar_dom"/>
</dbReference>
<evidence type="ECO:0000259" key="1">
    <source>
        <dbReference type="Pfam" id="PF07484"/>
    </source>
</evidence>
<organism evidence="2 3">
    <name type="scientific">Roseateles koreensis</name>
    <dbReference type="NCBI Taxonomy" id="2987526"/>
    <lineage>
        <taxon>Bacteria</taxon>
        <taxon>Pseudomonadati</taxon>
        <taxon>Pseudomonadota</taxon>
        <taxon>Betaproteobacteria</taxon>
        <taxon>Burkholderiales</taxon>
        <taxon>Sphaerotilaceae</taxon>
        <taxon>Roseateles</taxon>
    </lineage>
</organism>
<protein>
    <submittedName>
        <fullName evidence="2">Tail fiber protein</fullName>
    </submittedName>
</protein>